<dbReference type="AlphaFoldDB" id="A0A2T1A1G4"/>
<evidence type="ECO:0000313" key="1">
    <source>
        <dbReference type="EMBL" id="PRZ42442.1"/>
    </source>
</evidence>
<dbReference type="RefSeq" id="WP_146135320.1">
    <property type="nucleotide sequence ID" value="NZ_PVUE01000005.1"/>
</dbReference>
<dbReference type="EMBL" id="PVUE01000005">
    <property type="protein sequence ID" value="PRZ42442.1"/>
    <property type="molecule type" value="Genomic_DNA"/>
</dbReference>
<accession>A0A2T1A1G4</accession>
<reference evidence="1 2" key="1">
    <citation type="submission" date="2018-03" db="EMBL/GenBank/DDBJ databases">
        <title>Genomic Encyclopedia of Archaeal and Bacterial Type Strains, Phase II (KMG-II): from individual species to whole genera.</title>
        <authorList>
            <person name="Goeker M."/>
        </authorList>
    </citation>
    <scope>NUCLEOTIDE SEQUENCE [LARGE SCALE GENOMIC DNA]</scope>
    <source>
        <strain evidence="1 2">DSM 100065</strain>
    </source>
</reference>
<organism evidence="1 2">
    <name type="scientific">Antricoccus suffuscus</name>
    <dbReference type="NCBI Taxonomy" id="1629062"/>
    <lineage>
        <taxon>Bacteria</taxon>
        <taxon>Bacillati</taxon>
        <taxon>Actinomycetota</taxon>
        <taxon>Actinomycetes</taxon>
        <taxon>Geodermatophilales</taxon>
        <taxon>Antricoccaceae</taxon>
        <taxon>Antricoccus</taxon>
    </lineage>
</organism>
<protein>
    <submittedName>
        <fullName evidence="1">Uncharacterized protein</fullName>
    </submittedName>
</protein>
<gene>
    <name evidence="1" type="ORF">CLV47_10560</name>
</gene>
<name>A0A2T1A1G4_9ACTN</name>
<evidence type="ECO:0000313" key="2">
    <source>
        <dbReference type="Proteomes" id="UP000237752"/>
    </source>
</evidence>
<dbReference type="Proteomes" id="UP000237752">
    <property type="component" value="Unassembled WGS sequence"/>
</dbReference>
<proteinExistence type="predicted"/>
<sequence length="110" mass="12509">MTTLPQVRRARDAHALKLVFAEVGSSAAEATHPDHARQLAERLAERAIRSARLLDEYAGYDREPRERLEDEERESFARYAWLYRDGAPDVETIGDLSDRVAVFILKRLGG</sequence>
<keyword evidence="2" id="KW-1185">Reference proteome</keyword>
<comment type="caution">
    <text evidence="1">The sequence shown here is derived from an EMBL/GenBank/DDBJ whole genome shotgun (WGS) entry which is preliminary data.</text>
</comment>